<protein>
    <submittedName>
        <fullName evidence="5">Uncharacterized protein</fullName>
    </submittedName>
</protein>
<dbReference type="InterPro" id="IPR036322">
    <property type="entry name" value="WD40_repeat_dom_sf"/>
</dbReference>
<dbReference type="InterPro" id="IPR015943">
    <property type="entry name" value="WD40/YVTN_repeat-like_dom_sf"/>
</dbReference>
<feature type="non-terminal residue" evidence="5">
    <location>
        <position position="113"/>
    </location>
</feature>
<name>A0A3P6QTZ7_9BILA</name>
<dbReference type="GO" id="GO:0005667">
    <property type="term" value="C:transcription regulator complex"/>
    <property type="evidence" value="ECO:0007669"/>
    <property type="project" value="TreeGrafter"/>
</dbReference>
<dbReference type="Pfam" id="PF00400">
    <property type="entry name" value="WD40"/>
    <property type="match status" value="1"/>
</dbReference>
<dbReference type="Gene3D" id="2.130.10.10">
    <property type="entry name" value="YVTN repeat-like/Quinoprotein amine dehydrogenase"/>
    <property type="match status" value="1"/>
</dbReference>
<keyword evidence="6" id="KW-1185">Reference proteome</keyword>
<dbReference type="PANTHER" id="PTHR10814">
    <property type="entry name" value="TRANSDUCIN-LIKE ENHANCER PROTEIN"/>
    <property type="match status" value="1"/>
</dbReference>
<dbReference type="GO" id="GO:0090090">
    <property type="term" value="P:negative regulation of canonical Wnt signaling pathway"/>
    <property type="evidence" value="ECO:0007669"/>
    <property type="project" value="TreeGrafter"/>
</dbReference>
<organism evidence="5 6">
    <name type="scientific">Gongylonema pulchrum</name>
    <dbReference type="NCBI Taxonomy" id="637853"/>
    <lineage>
        <taxon>Eukaryota</taxon>
        <taxon>Metazoa</taxon>
        <taxon>Ecdysozoa</taxon>
        <taxon>Nematoda</taxon>
        <taxon>Chromadorea</taxon>
        <taxon>Rhabditida</taxon>
        <taxon>Spirurina</taxon>
        <taxon>Spiruromorpha</taxon>
        <taxon>Spiruroidea</taxon>
        <taxon>Gongylonematidae</taxon>
        <taxon>Gongylonema</taxon>
    </lineage>
</organism>
<accession>A0A3P6QTZ7</accession>
<dbReference type="InterPro" id="IPR001680">
    <property type="entry name" value="WD40_rpt"/>
</dbReference>
<keyword evidence="3" id="KW-0677">Repeat</keyword>
<feature type="repeat" description="WD" evidence="4">
    <location>
        <begin position="1"/>
        <end position="42"/>
    </location>
</feature>
<sequence length="113" mass="12872">MDSEAQACYALAISHDNKLCFSCSADGKILIWDLDSKKMFKWQQQKSVCDALRLWSGGLDNTVRSWDLRERVQLQQHDFQSQIFSLGCCPCDDWVAVGMENSNVEVLHVNKAD</sequence>
<dbReference type="PROSITE" id="PS00678">
    <property type="entry name" value="WD_REPEATS_1"/>
    <property type="match status" value="1"/>
</dbReference>
<dbReference type="PANTHER" id="PTHR10814:SF21">
    <property type="entry name" value="PROTEIN GROUCHO"/>
    <property type="match status" value="1"/>
</dbReference>
<reference evidence="5 6" key="1">
    <citation type="submission" date="2018-11" db="EMBL/GenBank/DDBJ databases">
        <authorList>
            <consortium name="Pathogen Informatics"/>
        </authorList>
    </citation>
    <scope>NUCLEOTIDE SEQUENCE [LARGE SCALE GENOMIC DNA]</scope>
</reference>
<dbReference type="EMBL" id="UYRT01012864">
    <property type="protein sequence ID" value="VDK52389.1"/>
    <property type="molecule type" value="Genomic_DNA"/>
</dbReference>
<evidence type="ECO:0000256" key="2">
    <source>
        <dbReference type="ARBA" id="ARBA00022574"/>
    </source>
</evidence>
<dbReference type="InterPro" id="IPR019775">
    <property type="entry name" value="WD40_repeat_CS"/>
</dbReference>
<dbReference type="AlphaFoldDB" id="A0A3P6QTZ7"/>
<evidence type="ECO:0000256" key="3">
    <source>
        <dbReference type="ARBA" id="ARBA00022737"/>
    </source>
</evidence>
<dbReference type="GO" id="GO:0005634">
    <property type="term" value="C:nucleus"/>
    <property type="evidence" value="ECO:0007669"/>
    <property type="project" value="InterPro"/>
</dbReference>
<dbReference type="InterPro" id="IPR009146">
    <property type="entry name" value="Groucho_enhance"/>
</dbReference>
<evidence type="ECO:0000313" key="6">
    <source>
        <dbReference type="Proteomes" id="UP000271098"/>
    </source>
</evidence>
<comment type="similarity">
    <text evidence="1">Belongs to the WD repeat Groucho/TLE family.</text>
</comment>
<evidence type="ECO:0000313" key="5">
    <source>
        <dbReference type="EMBL" id="VDK52389.1"/>
    </source>
</evidence>
<dbReference type="OrthoDB" id="2624652at2759"/>
<dbReference type="Proteomes" id="UP000271098">
    <property type="component" value="Unassembled WGS sequence"/>
</dbReference>
<evidence type="ECO:0000256" key="1">
    <source>
        <dbReference type="ARBA" id="ARBA00005969"/>
    </source>
</evidence>
<gene>
    <name evidence="5" type="ORF">GPUH_LOCUS5848</name>
</gene>
<dbReference type="SUPFAM" id="SSF50978">
    <property type="entry name" value="WD40 repeat-like"/>
    <property type="match status" value="1"/>
</dbReference>
<dbReference type="PROSITE" id="PS50082">
    <property type="entry name" value="WD_REPEATS_2"/>
    <property type="match status" value="1"/>
</dbReference>
<proteinExistence type="inferred from homology"/>
<dbReference type="GO" id="GO:0003714">
    <property type="term" value="F:transcription corepressor activity"/>
    <property type="evidence" value="ECO:0007669"/>
    <property type="project" value="TreeGrafter"/>
</dbReference>
<keyword evidence="2 4" id="KW-0853">WD repeat</keyword>
<evidence type="ECO:0000256" key="4">
    <source>
        <dbReference type="PROSITE-ProRule" id="PRU00221"/>
    </source>
</evidence>